<comment type="caution">
    <text evidence="2">The sequence shown here is derived from an EMBL/GenBank/DDBJ whole genome shotgun (WGS) entry which is preliminary data.</text>
</comment>
<dbReference type="InterPro" id="IPR011431">
    <property type="entry name" value="Trafficking_Pga2"/>
</dbReference>
<keyword evidence="1" id="KW-0472">Membrane</keyword>
<evidence type="ECO:0000313" key="3">
    <source>
        <dbReference type="Proteomes" id="UP000722485"/>
    </source>
</evidence>
<keyword evidence="1" id="KW-1133">Transmembrane helix</keyword>
<dbReference type="Proteomes" id="UP000722485">
    <property type="component" value="Unassembled WGS sequence"/>
</dbReference>
<sequence>MDTETAQQQPLENEQVELNAIGKAAAQFLQYGANASNNLSSTFNNMDTKHWIRLIVIVGGYMLLRPYVMKLSTKIAVRKMEAQDAKEKAEAAAKAQISPSELRGEVEAAITIEAVGDGTGADWGQKARVRQRVMLKEMIEADERRIQEEEDDKDIAEFLVD</sequence>
<accession>A0A9P5GWX3</accession>
<dbReference type="Pfam" id="PF07543">
    <property type="entry name" value="PGA2"/>
    <property type="match status" value="1"/>
</dbReference>
<dbReference type="GO" id="GO:0015031">
    <property type="term" value="P:protein transport"/>
    <property type="evidence" value="ECO:0007669"/>
    <property type="project" value="TreeGrafter"/>
</dbReference>
<evidence type="ECO:0000313" key="2">
    <source>
        <dbReference type="EMBL" id="KAF7542248.1"/>
    </source>
</evidence>
<dbReference type="OrthoDB" id="4227028at2759"/>
<evidence type="ECO:0000256" key="1">
    <source>
        <dbReference type="SAM" id="Phobius"/>
    </source>
</evidence>
<keyword evidence="1" id="KW-0812">Transmembrane</keyword>
<dbReference type="PANTHER" id="PTHR28199">
    <property type="entry name" value="PROCESSING OF GAS1 AND ALP PROTEIN 2"/>
    <property type="match status" value="1"/>
</dbReference>
<keyword evidence="3" id="KW-1185">Reference proteome</keyword>
<dbReference type="PANTHER" id="PTHR28199:SF1">
    <property type="entry name" value="PROCESSING OF GAS1 AND ALP PROTEIN 2"/>
    <property type="match status" value="1"/>
</dbReference>
<organism evidence="2 3">
    <name type="scientific">Cylindrodendrum hubeiense</name>
    <dbReference type="NCBI Taxonomy" id="595255"/>
    <lineage>
        <taxon>Eukaryota</taxon>
        <taxon>Fungi</taxon>
        <taxon>Dikarya</taxon>
        <taxon>Ascomycota</taxon>
        <taxon>Pezizomycotina</taxon>
        <taxon>Sordariomycetes</taxon>
        <taxon>Hypocreomycetidae</taxon>
        <taxon>Hypocreales</taxon>
        <taxon>Nectriaceae</taxon>
        <taxon>Cylindrodendrum</taxon>
    </lineage>
</organism>
<feature type="transmembrane region" description="Helical" evidence="1">
    <location>
        <begin position="50"/>
        <end position="68"/>
    </location>
</feature>
<reference evidence="2" key="1">
    <citation type="submission" date="2020-03" db="EMBL/GenBank/DDBJ databases">
        <title>Draft Genome Sequence of Cylindrodendrum hubeiense.</title>
        <authorList>
            <person name="Buettner E."/>
            <person name="Kellner H."/>
        </authorList>
    </citation>
    <scope>NUCLEOTIDE SEQUENCE</scope>
    <source>
        <strain evidence="2">IHI 201604</strain>
    </source>
</reference>
<gene>
    <name evidence="2" type="ORF">G7Z17_g11747</name>
</gene>
<protein>
    <submittedName>
        <fullName evidence="2">Uncharacterized protein</fullName>
    </submittedName>
</protein>
<dbReference type="EMBL" id="JAANBB010000466">
    <property type="protein sequence ID" value="KAF7542248.1"/>
    <property type="molecule type" value="Genomic_DNA"/>
</dbReference>
<name>A0A9P5GWX3_9HYPO</name>
<proteinExistence type="predicted"/>
<dbReference type="AlphaFoldDB" id="A0A9P5GWX3"/>